<dbReference type="EMBL" id="JACIIV010000003">
    <property type="protein sequence ID" value="MBB6226282.1"/>
    <property type="molecule type" value="Genomic_DNA"/>
</dbReference>
<reference evidence="2 3" key="1">
    <citation type="submission" date="2020-08" db="EMBL/GenBank/DDBJ databases">
        <title>Genomic Encyclopedia of Type Strains, Phase IV (KMG-IV): sequencing the most valuable type-strain genomes for metagenomic binning, comparative biology and taxonomic classification.</title>
        <authorList>
            <person name="Goeker M."/>
        </authorList>
    </citation>
    <scope>NUCLEOTIDE SEQUENCE [LARGE SCALE GENOMIC DNA]</scope>
    <source>
        <strain evidence="2 3">DSM 102189</strain>
    </source>
</reference>
<feature type="transmembrane region" description="Helical" evidence="1">
    <location>
        <begin position="54"/>
        <end position="74"/>
    </location>
</feature>
<name>A0A841LAV0_9SPHN</name>
<evidence type="ECO:0000256" key="1">
    <source>
        <dbReference type="SAM" id="Phobius"/>
    </source>
</evidence>
<keyword evidence="1" id="KW-0472">Membrane</keyword>
<organism evidence="2 3">
    <name type="scientific">Polymorphobacter multimanifer</name>
    <dbReference type="NCBI Taxonomy" id="1070431"/>
    <lineage>
        <taxon>Bacteria</taxon>
        <taxon>Pseudomonadati</taxon>
        <taxon>Pseudomonadota</taxon>
        <taxon>Alphaproteobacteria</taxon>
        <taxon>Sphingomonadales</taxon>
        <taxon>Sphingosinicellaceae</taxon>
        <taxon>Polymorphobacter</taxon>
    </lineage>
</organism>
<evidence type="ECO:0000313" key="3">
    <source>
        <dbReference type="Proteomes" id="UP000538147"/>
    </source>
</evidence>
<dbReference type="RefSeq" id="WP_184194712.1">
    <property type="nucleotide sequence ID" value="NZ_BMOX01000072.1"/>
</dbReference>
<dbReference type="AlphaFoldDB" id="A0A841LAV0"/>
<dbReference type="Proteomes" id="UP000538147">
    <property type="component" value="Unassembled WGS sequence"/>
</dbReference>
<dbReference type="InterPro" id="IPR009935">
    <property type="entry name" value="DUF1467"/>
</dbReference>
<gene>
    <name evidence="2" type="ORF">FHS79_000436</name>
</gene>
<accession>A0A841LAV0</accession>
<protein>
    <submittedName>
        <fullName evidence="2">Putative secreted protein</fullName>
    </submittedName>
</protein>
<proteinExistence type="predicted"/>
<evidence type="ECO:0000313" key="2">
    <source>
        <dbReference type="EMBL" id="MBB6226282.1"/>
    </source>
</evidence>
<keyword evidence="3" id="KW-1185">Reference proteome</keyword>
<comment type="caution">
    <text evidence="2">The sequence shown here is derived from an EMBL/GenBank/DDBJ whole genome shotgun (WGS) entry which is preliminary data.</text>
</comment>
<keyword evidence="1" id="KW-1133">Transmembrane helix</keyword>
<sequence>MKPVSVAAIYLLFWVLTLFAVLPLGVKTSDEAGEDKVAGQADSAPSNPQLGRKLLLTTVISAAIFAVFFANYVFGWVTVDDLPGGKPLPR</sequence>
<feature type="transmembrane region" description="Helical" evidence="1">
    <location>
        <begin position="6"/>
        <end position="26"/>
    </location>
</feature>
<keyword evidence="1" id="KW-0812">Transmembrane</keyword>
<dbReference type="Pfam" id="PF07330">
    <property type="entry name" value="DUF1467"/>
    <property type="match status" value="1"/>
</dbReference>